<dbReference type="GeneID" id="17291431"/>
<organism evidence="5">
    <name type="scientific">Guillardia theta (strain CCMP2712)</name>
    <name type="common">Cryptophyte</name>
    <dbReference type="NCBI Taxonomy" id="905079"/>
    <lineage>
        <taxon>Eukaryota</taxon>
        <taxon>Cryptophyceae</taxon>
        <taxon>Pyrenomonadales</taxon>
        <taxon>Geminigeraceae</taxon>
        <taxon>Guillardia</taxon>
    </lineage>
</organism>
<dbReference type="GO" id="GO:0032259">
    <property type="term" value="P:methylation"/>
    <property type="evidence" value="ECO:0007669"/>
    <property type="project" value="UniProtKB-KW"/>
</dbReference>
<dbReference type="GO" id="GO:0008610">
    <property type="term" value="P:lipid biosynthetic process"/>
    <property type="evidence" value="ECO:0007669"/>
    <property type="project" value="InterPro"/>
</dbReference>
<dbReference type="InterPro" id="IPR007072">
    <property type="entry name" value="RNMT_CmcI"/>
</dbReference>
<name>L1IEM8_GUITC</name>
<dbReference type="Proteomes" id="UP000011087">
    <property type="component" value="Unassembled WGS sequence"/>
</dbReference>
<dbReference type="EMBL" id="JH993104">
    <property type="protein sequence ID" value="EKX34693.1"/>
    <property type="molecule type" value="Genomic_DNA"/>
</dbReference>
<accession>L1IEM8</accession>
<evidence type="ECO:0008006" key="8">
    <source>
        <dbReference type="Google" id="ProtNLM"/>
    </source>
</evidence>
<dbReference type="PaxDb" id="55529-EKX34693"/>
<dbReference type="RefSeq" id="XP_005821673.1">
    <property type="nucleotide sequence ID" value="XM_005821616.1"/>
</dbReference>
<feature type="chain" id="PRO_5011944432" description="Rhamnosyl O-methyltransferase" evidence="4">
    <location>
        <begin position="16"/>
        <end position="344"/>
    </location>
</feature>
<evidence type="ECO:0000313" key="5">
    <source>
        <dbReference type="EMBL" id="EKX34693.1"/>
    </source>
</evidence>
<sequence>MKWLVVLVVLHGASSLVVKPEKGEELRWVPDVPLWIRLDKSRRECFDIHVDGLSQTIACDSDIFIDDPGIGEHSLQLFATFLPTASSLVYNETFRLVVKDTMPDWLSEDGKYQYPESVEGYHQWWYHSGVWSNTYWRGVVSHKAPTDMWNYQEIIHEIKPSVVLEVGTRFGGSTLFFSDVMKAVHQTSAYKILTVDIDHDSINSQLNREPRVEILTAPSASLRVQRRLKELRDELPGSLFVILDGDHGADNVTLELQMISQVLRRGDYVVVEDTNLDGHEFAVHPNWGPCPYDAVIQFLAMNSMLIFMWFALSLVLKMAGFLRVVGEDPQNIYSLELHNPYLDM</sequence>
<reference evidence="7" key="2">
    <citation type="submission" date="2012-11" db="EMBL/GenBank/DDBJ databases">
        <authorList>
            <person name="Kuo A."/>
            <person name="Curtis B.A."/>
            <person name="Tanifuji G."/>
            <person name="Burki F."/>
            <person name="Gruber A."/>
            <person name="Irimia M."/>
            <person name="Maruyama S."/>
            <person name="Arias M.C."/>
            <person name="Ball S.G."/>
            <person name="Gile G.H."/>
            <person name="Hirakawa Y."/>
            <person name="Hopkins J.F."/>
            <person name="Rensing S.A."/>
            <person name="Schmutz J."/>
            <person name="Symeonidi A."/>
            <person name="Elias M."/>
            <person name="Eveleigh R.J."/>
            <person name="Herman E.K."/>
            <person name="Klute M.J."/>
            <person name="Nakayama T."/>
            <person name="Obornik M."/>
            <person name="Reyes-Prieto A."/>
            <person name="Armbrust E.V."/>
            <person name="Aves S.J."/>
            <person name="Beiko R.G."/>
            <person name="Coutinho P."/>
            <person name="Dacks J.B."/>
            <person name="Durnford D.G."/>
            <person name="Fast N.M."/>
            <person name="Green B.R."/>
            <person name="Grisdale C."/>
            <person name="Hempe F."/>
            <person name="Henrissat B."/>
            <person name="Hoppner M.P."/>
            <person name="Ishida K.-I."/>
            <person name="Kim E."/>
            <person name="Koreny L."/>
            <person name="Kroth P.G."/>
            <person name="Liu Y."/>
            <person name="Malik S.-B."/>
            <person name="Maier U.G."/>
            <person name="McRose D."/>
            <person name="Mock T."/>
            <person name="Neilson J.A."/>
            <person name="Onodera N.T."/>
            <person name="Poole A.M."/>
            <person name="Pritham E.J."/>
            <person name="Richards T.A."/>
            <person name="Rocap G."/>
            <person name="Roy S.W."/>
            <person name="Sarai C."/>
            <person name="Schaack S."/>
            <person name="Shirato S."/>
            <person name="Slamovits C.H."/>
            <person name="Spencer D.F."/>
            <person name="Suzuki S."/>
            <person name="Worden A.Z."/>
            <person name="Zauner S."/>
            <person name="Barry K."/>
            <person name="Bell C."/>
            <person name="Bharti A.K."/>
            <person name="Crow J.A."/>
            <person name="Grimwood J."/>
            <person name="Kramer R."/>
            <person name="Lindquist E."/>
            <person name="Lucas S."/>
            <person name="Salamov A."/>
            <person name="McFadden G.I."/>
            <person name="Lane C.E."/>
            <person name="Keeling P.J."/>
            <person name="Gray M.W."/>
            <person name="Grigoriev I.V."/>
            <person name="Archibald J.M."/>
        </authorList>
    </citation>
    <scope>NUCLEOTIDE SEQUENCE</scope>
    <source>
        <strain evidence="7">CCMP2712</strain>
    </source>
</reference>
<keyword evidence="1" id="KW-0489">Methyltransferase</keyword>
<dbReference type="PANTHER" id="PTHR40048:SF1">
    <property type="entry name" value="RHAMNOSYL O-METHYLTRANSFERASE"/>
    <property type="match status" value="1"/>
</dbReference>
<keyword evidence="3" id="KW-0812">Transmembrane</keyword>
<evidence type="ECO:0000313" key="7">
    <source>
        <dbReference type="Proteomes" id="UP000011087"/>
    </source>
</evidence>
<proteinExistence type="predicted"/>
<evidence type="ECO:0000256" key="2">
    <source>
        <dbReference type="ARBA" id="ARBA00022679"/>
    </source>
</evidence>
<keyword evidence="3" id="KW-0472">Membrane</keyword>
<evidence type="ECO:0000256" key="4">
    <source>
        <dbReference type="SAM" id="SignalP"/>
    </source>
</evidence>
<dbReference type="Gene3D" id="3.40.50.150">
    <property type="entry name" value="Vaccinia Virus protein VP39"/>
    <property type="match status" value="1"/>
</dbReference>
<dbReference type="AlphaFoldDB" id="L1IEM8"/>
<dbReference type="KEGG" id="gtt:GUITHDRAFT_119126"/>
<dbReference type="PANTHER" id="PTHR40048">
    <property type="entry name" value="RHAMNOSYL O-METHYLTRANSFERASE"/>
    <property type="match status" value="1"/>
</dbReference>
<keyword evidence="3" id="KW-1133">Transmembrane helix</keyword>
<dbReference type="EnsemblProtists" id="EKX34693">
    <property type="protein sequence ID" value="EKX34693"/>
    <property type="gene ID" value="GUITHDRAFT_119126"/>
</dbReference>
<dbReference type="OrthoDB" id="186626at2759"/>
<evidence type="ECO:0000313" key="6">
    <source>
        <dbReference type="EnsemblProtists" id="EKX34693"/>
    </source>
</evidence>
<protein>
    <recommendedName>
        <fullName evidence="8">Rhamnosyl O-methyltransferase</fullName>
    </recommendedName>
</protein>
<keyword evidence="7" id="KW-1185">Reference proteome</keyword>
<dbReference type="InterPro" id="IPR029063">
    <property type="entry name" value="SAM-dependent_MTases_sf"/>
</dbReference>
<reference evidence="6" key="3">
    <citation type="submission" date="2016-03" db="UniProtKB">
        <authorList>
            <consortium name="EnsemblProtists"/>
        </authorList>
    </citation>
    <scope>IDENTIFICATION</scope>
</reference>
<reference evidence="5 7" key="1">
    <citation type="journal article" date="2012" name="Nature">
        <title>Algal genomes reveal evolutionary mosaicism and the fate of nucleomorphs.</title>
        <authorList>
            <consortium name="DOE Joint Genome Institute"/>
            <person name="Curtis B.A."/>
            <person name="Tanifuji G."/>
            <person name="Burki F."/>
            <person name="Gruber A."/>
            <person name="Irimia M."/>
            <person name="Maruyama S."/>
            <person name="Arias M.C."/>
            <person name="Ball S.G."/>
            <person name="Gile G.H."/>
            <person name="Hirakawa Y."/>
            <person name="Hopkins J.F."/>
            <person name="Kuo A."/>
            <person name="Rensing S.A."/>
            <person name="Schmutz J."/>
            <person name="Symeonidi A."/>
            <person name="Elias M."/>
            <person name="Eveleigh R.J."/>
            <person name="Herman E.K."/>
            <person name="Klute M.J."/>
            <person name="Nakayama T."/>
            <person name="Obornik M."/>
            <person name="Reyes-Prieto A."/>
            <person name="Armbrust E.V."/>
            <person name="Aves S.J."/>
            <person name="Beiko R.G."/>
            <person name="Coutinho P."/>
            <person name="Dacks J.B."/>
            <person name="Durnford D.G."/>
            <person name="Fast N.M."/>
            <person name="Green B.R."/>
            <person name="Grisdale C.J."/>
            <person name="Hempel F."/>
            <person name="Henrissat B."/>
            <person name="Hoppner M.P."/>
            <person name="Ishida K."/>
            <person name="Kim E."/>
            <person name="Koreny L."/>
            <person name="Kroth P.G."/>
            <person name="Liu Y."/>
            <person name="Malik S.B."/>
            <person name="Maier U.G."/>
            <person name="McRose D."/>
            <person name="Mock T."/>
            <person name="Neilson J.A."/>
            <person name="Onodera N.T."/>
            <person name="Poole A.M."/>
            <person name="Pritham E.J."/>
            <person name="Richards T.A."/>
            <person name="Rocap G."/>
            <person name="Roy S.W."/>
            <person name="Sarai C."/>
            <person name="Schaack S."/>
            <person name="Shirato S."/>
            <person name="Slamovits C.H."/>
            <person name="Spencer D.F."/>
            <person name="Suzuki S."/>
            <person name="Worden A.Z."/>
            <person name="Zauner S."/>
            <person name="Barry K."/>
            <person name="Bell C."/>
            <person name="Bharti A.K."/>
            <person name="Crow J.A."/>
            <person name="Grimwood J."/>
            <person name="Kramer R."/>
            <person name="Lindquist E."/>
            <person name="Lucas S."/>
            <person name="Salamov A."/>
            <person name="McFadden G.I."/>
            <person name="Lane C.E."/>
            <person name="Keeling P.J."/>
            <person name="Gray M.W."/>
            <person name="Grigoriev I.V."/>
            <person name="Archibald J.M."/>
        </authorList>
    </citation>
    <scope>NUCLEOTIDE SEQUENCE</scope>
    <source>
        <strain evidence="5 7">CCMP2712</strain>
    </source>
</reference>
<feature type="signal peptide" evidence="4">
    <location>
        <begin position="1"/>
        <end position="15"/>
    </location>
</feature>
<gene>
    <name evidence="5" type="ORF">GUITHDRAFT_119126</name>
</gene>
<dbReference type="GO" id="GO:0005886">
    <property type="term" value="C:plasma membrane"/>
    <property type="evidence" value="ECO:0007669"/>
    <property type="project" value="TreeGrafter"/>
</dbReference>
<dbReference type="Pfam" id="PF04989">
    <property type="entry name" value="RMNT_CmcI"/>
    <property type="match status" value="1"/>
</dbReference>
<dbReference type="HOGENOM" id="CLU_807625_0_0_1"/>
<evidence type="ECO:0000256" key="3">
    <source>
        <dbReference type="SAM" id="Phobius"/>
    </source>
</evidence>
<evidence type="ECO:0000256" key="1">
    <source>
        <dbReference type="ARBA" id="ARBA00022603"/>
    </source>
</evidence>
<keyword evidence="2" id="KW-0808">Transferase</keyword>
<dbReference type="GO" id="GO:0008168">
    <property type="term" value="F:methyltransferase activity"/>
    <property type="evidence" value="ECO:0007669"/>
    <property type="project" value="UniProtKB-KW"/>
</dbReference>
<keyword evidence="4" id="KW-0732">Signal</keyword>
<feature type="transmembrane region" description="Helical" evidence="3">
    <location>
        <begin position="294"/>
        <end position="316"/>
    </location>
</feature>
<dbReference type="SUPFAM" id="SSF53335">
    <property type="entry name" value="S-adenosyl-L-methionine-dependent methyltransferases"/>
    <property type="match status" value="1"/>
</dbReference>